<organism evidence="2 3">
    <name type="scientific">Candidatus Lactobacillus pullistercoris</name>
    <dbReference type="NCBI Taxonomy" id="2838636"/>
    <lineage>
        <taxon>Bacteria</taxon>
        <taxon>Bacillati</taxon>
        <taxon>Bacillota</taxon>
        <taxon>Bacilli</taxon>
        <taxon>Lactobacillales</taxon>
        <taxon>Lactobacillaceae</taxon>
        <taxon>Lactobacillus</taxon>
    </lineage>
</organism>
<evidence type="ECO:0000259" key="1">
    <source>
        <dbReference type="PROSITE" id="PS50943"/>
    </source>
</evidence>
<name>A0A9E2KRD9_9LACO</name>
<dbReference type="GO" id="GO:0003677">
    <property type="term" value="F:DNA binding"/>
    <property type="evidence" value="ECO:0007669"/>
    <property type="project" value="InterPro"/>
</dbReference>
<dbReference type="PROSITE" id="PS50943">
    <property type="entry name" value="HTH_CROC1"/>
    <property type="match status" value="1"/>
</dbReference>
<gene>
    <name evidence="2" type="ORF">H9806_00575</name>
</gene>
<dbReference type="EMBL" id="JAHLFT010000010">
    <property type="protein sequence ID" value="MBU3827667.1"/>
    <property type="molecule type" value="Genomic_DNA"/>
</dbReference>
<dbReference type="SMART" id="SM00530">
    <property type="entry name" value="HTH_XRE"/>
    <property type="match status" value="1"/>
</dbReference>
<reference evidence="2" key="1">
    <citation type="journal article" date="2021" name="PeerJ">
        <title>Extensive microbial diversity within the chicken gut microbiome revealed by metagenomics and culture.</title>
        <authorList>
            <person name="Gilroy R."/>
            <person name="Ravi A."/>
            <person name="Getino M."/>
            <person name="Pursley I."/>
            <person name="Horton D.L."/>
            <person name="Alikhan N.F."/>
            <person name="Baker D."/>
            <person name="Gharbi K."/>
            <person name="Hall N."/>
            <person name="Watson M."/>
            <person name="Adriaenssens E.M."/>
            <person name="Foster-Nyarko E."/>
            <person name="Jarju S."/>
            <person name="Secka A."/>
            <person name="Antonio M."/>
            <person name="Oren A."/>
            <person name="Chaudhuri R.R."/>
            <person name="La Ragione R."/>
            <person name="Hildebrand F."/>
            <person name="Pallen M.J."/>
        </authorList>
    </citation>
    <scope>NUCLEOTIDE SEQUENCE</scope>
    <source>
        <strain evidence="2">F6-686</strain>
    </source>
</reference>
<feature type="domain" description="HTH cro/C1-type" evidence="1">
    <location>
        <begin position="7"/>
        <end position="60"/>
    </location>
</feature>
<dbReference type="Pfam" id="PF01381">
    <property type="entry name" value="HTH_3"/>
    <property type="match status" value="1"/>
</dbReference>
<dbReference type="Proteomes" id="UP000823844">
    <property type="component" value="Unassembled WGS sequence"/>
</dbReference>
<dbReference type="Pfam" id="PF21259">
    <property type="entry name" value="Rgg_C"/>
    <property type="match status" value="1"/>
</dbReference>
<accession>A0A9E2KRD9</accession>
<dbReference type="InterPro" id="IPR053163">
    <property type="entry name" value="HTH-type_regulator_Rgg"/>
</dbReference>
<dbReference type="SUPFAM" id="SSF47413">
    <property type="entry name" value="lambda repressor-like DNA-binding domains"/>
    <property type="match status" value="1"/>
</dbReference>
<dbReference type="InterPro" id="IPR010057">
    <property type="entry name" value="Transcription_activator_Rgg_C"/>
</dbReference>
<evidence type="ECO:0000313" key="3">
    <source>
        <dbReference type="Proteomes" id="UP000823844"/>
    </source>
</evidence>
<evidence type="ECO:0000313" key="2">
    <source>
        <dbReference type="EMBL" id="MBU3827667.1"/>
    </source>
</evidence>
<dbReference type="InterPro" id="IPR010982">
    <property type="entry name" value="Lambda_DNA-bd_dom_sf"/>
</dbReference>
<proteinExistence type="predicted"/>
<dbReference type="CDD" id="cd00093">
    <property type="entry name" value="HTH_XRE"/>
    <property type="match status" value="1"/>
</dbReference>
<dbReference type="AlphaFoldDB" id="A0A9E2KRD9"/>
<sequence>MTIGEKLKMQRLSLGLSRKEFAHGIIDESYLSYIEYGISEIRVNNLIAILRQNNLSLISFLADFGNVDFSLSFYEKSATAAYVAHDDEKLNKIGQACPNTLTKVVIQFMYAKLNNQLEKFPKNSNARIKKVFWQMKQWNTDYLWIFSNVMEIYSFKDLEGLVNSVFHNFSEPAKYEDEVVKLLARISLNYLEICLSQKNIDNREVKKANTYLKNLPAIPIIAFEKTKGVYIVAVHRHDQKTVRKIARVLK</sequence>
<reference evidence="2" key="2">
    <citation type="submission" date="2021-04" db="EMBL/GenBank/DDBJ databases">
        <authorList>
            <person name="Gilroy R."/>
        </authorList>
    </citation>
    <scope>NUCLEOTIDE SEQUENCE</scope>
    <source>
        <strain evidence="2">F6-686</strain>
    </source>
</reference>
<dbReference type="InterPro" id="IPR001387">
    <property type="entry name" value="Cro/C1-type_HTH"/>
</dbReference>
<dbReference type="PANTHER" id="PTHR37038">
    <property type="entry name" value="TRANSCRIPTIONAL REGULATOR-RELATED"/>
    <property type="match status" value="1"/>
</dbReference>
<comment type="caution">
    <text evidence="2">The sequence shown here is derived from an EMBL/GenBank/DDBJ whole genome shotgun (WGS) entry which is preliminary data.</text>
</comment>
<protein>
    <submittedName>
        <fullName evidence="2">Helix-turn-helix domain-containing protein</fullName>
    </submittedName>
</protein>
<dbReference type="Gene3D" id="1.10.260.40">
    <property type="entry name" value="lambda repressor-like DNA-binding domains"/>
    <property type="match status" value="1"/>
</dbReference>